<organism evidence="2 3">
    <name type="scientific">Mycena venus</name>
    <dbReference type="NCBI Taxonomy" id="2733690"/>
    <lineage>
        <taxon>Eukaryota</taxon>
        <taxon>Fungi</taxon>
        <taxon>Dikarya</taxon>
        <taxon>Basidiomycota</taxon>
        <taxon>Agaricomycotina</taxon>
        <taxon>Agaricomycetes</taxon>
        <taxon>Agaricomycetidae</taxon>
        <taxon>Agaricales</taxon>
        <taxon>Marasmiineae</taxon>
        <taxon>Mycenaceae</taxon>
        <taxon>Mycena</taxon>
    </lineage>
</organism>
<accession>A0A8H6YQS7</accession>
<sequence>MAKQPSKRQAVSGFFKLPNSTAFYCFEGKVVAKVVTIAKLVLPPDDDEYTLYFTVPRHMKDRIALDDSEAYDHMIAKALKCKDPTANIIVELKAEEAAVAGPSEPSKKKGKKSKIPSENDINPVNT</sequence>
<dbReference type="OrthoDB" id="3066998at2759"/>
<comment type="caution">
    <text evidence="2">The sequence shown here is derived from an EMBL/GenBank/DDBJ whole genome shotgun (WGS) entry which is preliminary data.</text>
</comment>
<keyword evidence="3" id="KW-1185">Reference proteome</keyword>
<gene>
    <name evidence="2" type="ORF">MVEN_00668200</name>
</gene>
<dbReference type="Proteomes" id="UP000620124">
    <property type="component" value="Unassembled WGS sequence"/>
</dbReference>
<evidence type="ECO:0000313" key="3">
    <source>
        <dbReference type="Proteomes" id="UP000620124"/>
    </source>
</evidence>
<proteinExistence type="predicted"/>
<evidence type="ECO:0000313" key="2">
    <source>
        <dbReference type="EMBL" id="KAF7363157.1"/>
    </source>
</evidence>
<dbReference type="EMBL" id="JACAZI010000004">
    <property type="protein sequence ID" value="KAF7363157.1"/>
    <property type="molecule type" value="Genomic_DNA"/>
</dbReference>
<evidence type="ECO:0000256" key="1">
    <source>
        <dbReference type="SAM" id="MobiDB-lite"/>
    </source>
</evidence>
<dbReference type="AlphaFoldDB" id="A0A8H6YQS7"/>
<protein>
    <submittedName>
        <fullName evidence="2">Uncharacterized protein</fullName>
    </submittedName>
</protein>
<name>A0A8H6YQS7_9AGAR</name>
<feature type="region of interest" description="Disordered" evidence="1">
    <location>
        <begin position="97"/>
        <end position="126"/>
    </location>
</feature>
<reference evidence="2" key="1">
    <citation type="submission" date="2020-05" db="EMBL/GenBank/DDBJ databases">
        <title>Mycena genomes resolve the evolution of fungal bioluminescence.</title>
        <authorList>
            <person name="Tsai I.J."/>
        </authorList>
    </citation>
    <scope>NUCLEOTIDE SEQUENCE</scope>
    <source>
        <strain evidence="2">CCC161011</strain>
    </source>
</reference>